<evidence type="ECO:0000256" key="1">
    <source>
        <dbReference type="SAM" id="Phobius"/>
    </source>
</evidence>
<sequence>MSSGVNNSNSSTGPRTVYGINPLDRPAYRSASPLALCAPDSQFALPAPDSAANGHQPKLDRSQISLKLATVRCDRLKQFDKLTLFLFYLWACLSIAAFRCSITFSGIAALASRGYDSFAHHSEPDYLLHEKI</sequence>
<gene>
    <name evidence="2" type="ORF">ECPE_LOCUS11704</name>
</gene>
<keyword evidence="1" id="KW-0472">Membrane</keyword>
<organism evidence="2 3">
    <name type="scientific">Echinostoma caproni</name>
    <dbReference type="NCBI Taxonomy" id="27848"/>
    <lineage>
        <taxon>Eukaryota</taxon>
        <taxon>Metazoa</taxon>
        <taxon>Spiralia</taxon>
        <taxon>Lophotrochozoa</taxon>
        <taxon>Platyhelminthes</taxon>
        <taxon>Trematoda</taxon>
        <taxon>Digenea</taxon>
        <taxon>Plagiorchiida</taxon>
        <taxon>Echinostomata</taxon>
        <taxon>Echinostomatoidea</taxon>
        <taxon>Echinostomatidae</taxon>
        <taxon>Echinostoma</taxon>
    </lineage>
</organism>
<evidence type="ECO:0000313" key="3">
    <source>
        <dbReference type="Proteomes" id="UP000272942"/>
    </source>
</evidence>
<keyword evidence="1" id="KW-0812">Transmembrane</keyword>
<reference evidence="2 3" key="1">
    <citation type="submission" date="2018-11" db="EMBL/GenBank/DDBJ databases">
        <authorList>
            <consortium name="Pathogen Informatics"/>
        </authorList>
    </citation>
    <scope>NUCLEOTIDE SEQUENCE [LARGE SCALE GENOMIC DNA]</scope>
    <source>
        <strain evidence="2 3">Egypt</strain>
    </source>
</reference>
<keyword evidence="3" id="KW-1185">Reference proteome</keyword>
<feature type="transmembrane region" description="Helical" evidence="1">
    <location>
        <begin position="85"/>
        <end position="111"/>
    </location>
</feature>
<protein>
    <submittedName>
        <fullName evidence="2">Uncharacterized protein</fullName>
    </submittedName>
</protein>
<keyword evidence="1" id="KW-1133">Transmembrane helix</keyword>
<dbReference type="AlphaFoldDB" id="A0A3P8L5A2"/>
<name>A0A3P8L5A2_9TREM</name>
<dbReference type="EMBL" id="UZAN01051348">
    <property type="protein sequence ID" value="VDP88846.1"/>
    <property type="molecule type" value="Genomic_DNA"/>
</dbReference>
<dbReference type="Proteomes" id="UP000272942">
    <property type="component" value="Unassembled WGS sequence"/>
</dbReference>
<accession>A0A3P8L5A2</accession>
<evidence type="ECO:0000313" key="2">
    <source>
        <dbReference type="EMBL" id="VDP88846.1"/>
    </source>
</evidence>
<proteinExistence type="predicted"/>